<sequence>MRSFLSSVVSKAICLVVISPLVAKGQGFECTAASFPDEDLETTRQIACTSLDISTAQLIDPIISGVKIESLYQWNLTESLVPEEIRSNALMHLNHECKITAITMSNKDNVTEICHRYRAPREILLPNVTT</sequence>
<feature type="chain" id="PRO_5024808715" evidence="1">
    <location>
        <begin position="28"/>
        <end position="130"/>
    </location>
</feature>
<keyword evidence="1" id="KW-0732">Signal</keyword>
<dbReference type="OrthoDB" id="10303594at2759"/>
<dbReference type="Proteomes" id="UP000053110">
    <property type="component" value="Unassembled WGS sequence"/>
</dbReference>
<evidence type="ECO:0000256" key="1">
    <source>
        <dbReference type="SAM" id="SignalP"/>
    </source>
</evidence>
<gene>
    <name evidence="2" type="ORF">BGT96224_E5582</name>
</gene>
<dbReference type="EMBL" id="KE375183">
    <property type="protein sequence ID" value="EPQ62234.1"/>
    <property type="molecule type" value="Genomic_DNA"/>
</dbReference>
<evidence type="ECO:0000313" key="2">
    <source>
        <dbReference type="EMBL" id="EPQ62234.1"/>
    </source>
</evidence>
<feature type="signal peptide" evidence="1">
    <location>
        <begin position="1"/>
        <end position="27"/>
    </location>
</feature>
<accession>A0A656KG09</accession>
<organism evidence="2 3">
    <name type="scientific">Blumeria graminis f. sp. tritici 96224</name>
    <dbReference type="NCBI Taxonomy" id="1268274"/>
    <lineage>
        <taxon>Eukaryota</taxon>
        <taxon>Fungi</taxon>
        <taxon>Dikarya</taxon>
        <taxon>Ascomycota</taxon>
        <taxon>Pezizomycotina</taxon>
        <taxon>Leotiomycetes</taxon>
        <taxon>Erysiphales</taxon>
        <taxon>Erysiphaceae</taxon>
        <taxon>Blumeria</taxon>
    </lineage>
</organism>
<dbReference type="AlphaFoldDB" id="A0A656KG09"/>
<protein>
    <submittedName>
        <fullName evidence="2">Putative secreted effector protein</fullName>
    </submittedName>
</protein>
<proteinExistence type="predicted"/>
<evidence type="ECO:0000313" key="3">
    <source>
        <dbReference type="Proteomes" id="UP000053110"/>
    </source>
</evidence>
<reference evidence="3" key="1">
    <citation type="journal article" date="2013" name="Nat. Genet.">
        <title>The wheat powdery mildew genome shows the unique evolution of an obligate biotroph.</title>
        <authorList>
            <person name="Wicker T."/>
            <person name="Oberhaensli S."/>
            <person name="Parlange F."/>
            <person name="Buchmann J.P."/>
            <person name="Shatalina M."/>
            <person name="Roffler S."/>
            <person name="Ben-David R."/>
            <person name="Dolezel J."/>
            <person name="Simkova H."/>
            <person name="Schulze-Lefert P."/>
            <person name="Spanu P.D."/>
            <person name="Bruggmann R."/>
            <person name="Amselem J."/>
            <person name="Quesneville H."/>
            <person name="Ver Loren van Themaat E."/>
            <person name="Paape T."/>
            <person name="Shimizu K.K."/>
            <person name="Keller B."/>
        </authorList>
    </citation>
    <scope>NUCLEOTIDE SEQUENCE [LARGE SCALE GENOMIC DNA]</scope>
    <source>
        <strain evidence="3">96224</strain>
    </source>
</reference>
<name>A0A656KG09_BLUGR</name>